<dbReference type="PANTHER" id="PTHR32309">
    <property type="entry name" value="TYROSINE-PROTEIN KINASE"/>
    <property type="match status" value="1"/>
</dbReference>
<keyword evidence="3" id="KW-0808">Transferase</keyword>
<evidence type="ECO:0000256" key="1">
    <source>
        <dbReference type="ARBA" id="ARBA00007316"/>
    </source>
</evidence>
<comment type="caution">
    <text evidence="9">The sequence shown here is derived from an EMBL/GenBank/DDBJ whole genome shotgun (WGS) entry which is preliminary data.</text>
</comment>
<dbReference type="Pfam" id="PF13614">
    <property type="entry name" value="AAA_31"/>
    <property type="match status" value="1"/>
</dbReference>
<dbReference type="InterPro" id="IPR005702">
    <property type="entry name" value="Wzc-like_C"/>
</dbReference>
<proteinExistence type="inferred from homology"/>
<evidence type="ECO:0000259" key="8">
    <source>
        <dbReference type="Pfam" id="PF13614"/>
    </source>
</evidence>
<keyword evidence="10" id="KW-1185">Reference proteome</keyword>
<evidence type="ECO:0000256" key="6">
    <source>
        <dbReference type="ARBA" id="ARBA00022840"/>
    </source>
</evidence>
<name>A0ABS6EQZ7_9FIRM</name>
<feature type="domain" description="AAA" evidence="8">
    <location>
        <begin position="36"/>
        <end position="163"/>
    </location>
</feature>
<dbReference type="PANTHER" id="PTHR32309:SF13">
    <property type="entry name" value="FERRIC ENTEROBACTIN TRANSPORT PROTEIN FEPE"/>
    <property type="match status" value="1"/>
</dbReference>
<evidence type="ECO:0000256" key="5">
    <source>
        <dbReference type="ARBA" id="ARBA00022777"/>
    </source>
</evidence>
<comment type="catalytic activity">
    <reaction evidence="7">
        <text>L-tyrosyl-[protein] + ATP = O-phospho-L-tyrosyl-[protein] + ADP + H(+)</text>
        <dbReference type="Rhea" id="RHEA:10596"/>
        <dbReference type="Rhea" id="RHEA-COMP:10136"/>
        <dbReference type="Rhea" id="RHEA-COMP:20101"/>
        <dbReference type="ChEBI" id="CHEBI:15378"/>
        <dbReference type="ChEBI" id="CHEBI:30616"/>
        <dbReference type="ChEBI" id="CHEBI:46858"/>
        <dbReference type="ChEBI" id="CHEBI:61978"/>
        <dbReference type="ChEBI" id="CHEBI:456216"/>
        <dbReference type="EC" id="2.7.10.2"/>
    </reaction>
</comment>
<dbReference type="InterPro" id="IPR050445">
    <property type="entry name" value="Bact_polysacc_biosynth/exp"/>
</dbReference>
<evidence type="ECO:0000256" key="3">
    <source>
        <dbReference type="ARBA" id="ARBA00022679"/>
    </source>
</evidence>
<dbReference type="EMBL" id="JAHLQI010000001">
    <property type="protein sequence ID" value="MBU5489279.1"/>
    <property type="molecule type" value="Genomic_DNA"/>
</dbReference>
<keyword evidence="6" id="KW-0067">ATP-binding</keyword>
<evidence type="ECO:0000256" key="2">
    <source>
        <dbReference type="ARBA" id="ARBA00011903"/>
    </source>
</evidence>
<evidence type="ECO:0000256" key="4">
    <source>
        <dbReference type="ARBA" id="ARBA00022741"/>
    </source>
</evidence>
<evidence type="ECO:0000313" key="9">
    <source>
        <dbReference type="EMBL" id="MBU5489279.1"/>
    </source>
</evidence>
<accession>A0ABS6EQZ7</accession>
<protein>
    <recommendedName>
        <fullName evidence="2">non-specific protein-tyrosine kinase</fullName>
        <ecNumber evidence="2">2.7.10.2</ecNumber>
    </recommendedName>
</protein>
<dbReference type="Proteomes" id="UP000783588">
    <property type="component" value="Unassembled WGS sequence"/>
</dbReference>
<evidence type="ECO:0000256" key="7">
    <source>
        <dbReference type="ARBA" id="ARBA00051245"/>
    </source>
</evidence>
<comment type="similarity">
    <text evidence="1">Belongs to the CpsD/CapB family.</text>
</comment>
<gene>
    <name evidence="9" type="ORF">KQI75_01320</name>
</gene>
<dbReference type="RefSeq" id="WP_216469292.1">
    <property type="nucleotide sequence ID" value="NZ_JAHLQI010000001.1"/>
</dbReference>
<sequence length="245" mass="27137">MHNVVSVNPQGRLDRQKGEIIRTLRANIEFTGVENRVIAITSAHPNDGKSTTSFYLAGSFADAGKKTLYVDADLRKSVFVGEYRIKRAEYGLSHLLSGQREFDEVVYDTNIHNLSIIVAGTFPTNPSELVGNARFADMIAKARQEFDYVIIDTPPIGSVIDAAVIAKQCDGSIFLIASDTVSRGEAREMVRQLRAANENILGAVLTKANVGRGKYYYSKYGYYHKYGYGEYGVYGAKQTEKVGQR</sequence>
<dbReference type="CDD" id="cd05387">
    <property type="entry name" value="BY-kinase"/>
    <property type="match status" value="1"/>
</dbReference>
<keyword evidence="5 9" id="KW-0418">Kinase</keyword>
<dbReference type="EC" id="2.7.10.2" evidence="2"/>
<reference evidence="9 10" key="1">
    <citation type="submission" date="2021-06" db="EMBL/GenBank/DDBJ databases">
        <authorList>
            <person name="Sun Q."/>
            <person name="Li D."/>
        </authorList>
    </citation>
    <scope>NUCLEOTIDE SEQUENCE [LARGE SCALE GENOMIC DNA]</scope>
    <source>
        <strain evidence="9 10">MSJd-7</strain>
    </source>
</reference>
<evidence type="ECO:0000313" key="10">
    <source>
        <dbReference type="Proteomes" id="UP000783588"/>
    </source>
</evidence>
<keyword evidence="4" id="KW-0547">Nucleotide-binding</keyword>
<dbReference type="NCBIfam" id="TIGR01007">
    <property type="entry name" value="eps_fam"/>
    <property type="match status" value="1"/>
</dbReference>
<organism evidence="9 10">
    <name type="scientific">Butyricicoccus intestinisimiae</name>
    <dbReference type="NCBI Taxonomy" id="2841509"/>
    <lineage>
        <taxon>Bacteria</taxon>
        <taxon>Bacillati</taxon>
        <taxon>Bacillota</taxon>
        <taxon>Clostridia</taxon>
        <taxon>Eubacteriales</taxon>
        <taxon>Butyricicoccaceae</taxon>
        <taxon>Butyricicoccus</taxon>
    </lineage>
</organism>
<dbReference type="InterPro" id="IPR025669">
    <property type="entry name" value="AAA_dom"/>
</dbReference>
<dbReference type="GO" id="GO:0016301">
    <property type="term" value="F:kinase activity"/>
    <property type="evidence" value="ECO:0007669"/>
    <property type="project" value="UniProtKB-KW"/>
</dbReference>